<feature type="binding site" evidence="9">
    <location>
        <position position="124"/>
    </location>
    <ligand>
        <name>substrate</name>
    </ligand>
</feature>
<feature type="domain" description="BPG-independent PGAM N-terminal" evidence="14">
    <location>
        <begin position="83"/>
        <end position="286"/>
    </location>
</feature>
<feature type="binding site" evidence="9">
    <location>
        <position position="323"/>
    </location>
    <ligand>
        <name>substrate</name>
    </ligand>
</feature>
<comment type="similarity">
    <text evidence="4 9">Belongs to the BPG-independent phosphoglycerate mutase family.</text>
</comment>
<comment type="function">
    <text evidence="2 9">Catalyzes the interconversion of 2-phosphoglycerate and 3-phosphoglycerate.</text>
</comment>
<evidence type="ECO:0000313" key="15">
    <source>
        <dbReference type="EMBL" id="OGY99862.1"/>
    </source>
</evidence>
<feature type="domain" description="Metalloenzyme" evidence="13">
    <location>
        <begin position="6"/>
        <end position="497"/>
    </location>
</feature>
<feature type="active site" description="Phosphoserine intermediate" evidence="9 11">
    <location>
        <position position="63"/>
    </location>
</feature>
<dbReference type="PIRSF" id="PIRSF001492">
    <property type="entry name" value="IPGAM"/>
    <property type="match status" value="1"/>
</dbReference>
<feature type="binding site" evidence="9 12">
    <location>
        <position position="432"/>
    </location>
    <ligand>
        <name>Mn(2+)</name>
        <dbReference type="ChEBI" id="CHEBI:29035"/>
        <label>2</label>
    </ligand>
</feature>
<evidence type="ECO:0000256" key="3">
    <source>
        <dbReference type="ARBA" id="ARBA00004798"/>
    </source>
</evidence>
<dbReference type="Gene3D" id="3.40.1450.10">
    <property type="entry name" value="BPG-independent phosphoglycerate mutase, domain B"/>
    <property type="match status" value="1"/>
</dbReference>
<evidence type="ECO:0000256" key="9">
    <source>
        <dbReference type="HAMAP-Rule" id="MF_01038"/>
    </source>
</evidence>
<dbReference type="InterPro" id="IPR036646">
    <property type="entry name" value="PGAM_B_sf"/>
</dbReference>
<dbReference type="Proteomes" id="UP000178880">
    <property type="component" value="Unassembled WGS sequence"/>
</dbReference>
<name>A0A1G2CEN7_9BACT</name>
<protein>
    <recommendedName>
        <fullName evidence="9 10">2,3-bisphosphoglycerate-independent phosphoglycerate mutase</fullName>
        <shortName evidence="9">BPG-independent PGAM</shortName>
        <shortName evidence="9">Phosphoglyceromutase</shortName>
        <shortName evidence="9">iPGM</shortName>
        <ecNumber evidence="9 10">5.4.2.12</ecNumber>
    </recommendedName>
</protein>
<evidence type="ECO:0000256" key="1">
    <source>
        <dbReference type="ARBA" id="ARBA00000370"/>
    </source>
</evidence>
<feature type="binding site" evidence="9 12">
    <location>
        <position position="431"/>
    </location>
    <ligand>
        <name>Mn(2+)</name>
        <dbReference type="ChEBI" id="CHEBI:29035"/>
        <label>2</label>
    </ligand>
</feature>
<evidence type="ECO:0000256" key="7">
    <source>
        <dbReference type="ARBA" id="ARBA00023211"/>
    </source>
</evidence>
<feature type="binding site" evidence="9">
    <location>
        <position position="185"/>
    </location>
    <ligand>
        <name>substrate</name>
    </ligand>
</feature>
<dbReference type="Pfam" id="PF06415">
    <property type="entry name" value="iPGM_N"/>
    <property type="match status" value="1"/>
</dbReference>
<keyword evidence="5 9" id="KW-0479">Metal-binding</keyword>
<evidence type="ECO:0000256" key="5">
    <source>
        <dbReference type="ARBA" id="ARBA00022723"/>
    </source>
</evidence>
<evidence type="ECO:0000256" key="8">
    <source>
        <dbReference type="ARBA" id="ARBA00023235"/>
    </source>
</evidence>
<organism evidence="15 16">
    <name type="scientific">Candidatus Liptonbacteria bacterium RIFCSPLOWO2_01_FULL_52_25</name>
    <dbReference type="NCBI Taxonomy" id="1798650"/>
    <lineage>
        <taxon>Bacteria</taxon>
        <taxon>Candidatus Liptoniibacteriota</taxon>
    </lineage>
</organism>
<accession>A0A1G2CEN7</accession>
<feature type="binding site" evidence="9 12">
    <location>
        <position position="13"/>
    </location>
    <ligand>
        <name>Mn(2+)</name>
        <dbReference type="ChEBI" id="CHEBI:29035"/>
        <label>2</label>
    </ligand>
</feature>
<feature type="binding site" evidence="9 12">
    <location>
        <position position="63"/>
    </location>
    <ligand>
        <name>Mn(2+)</name>
        <dbReference type="ChEBI" id="CHEBI:29035"/>
        <label>2</label>
    </ligand>
</feature>
<dbReference type="AlphaFoldDB" id="A0A1G2CEN7"/>
<dbReference type="FunFam" id="3.40.1450.10:FF:000002">
    <property type="entry name" value="2,3-bisphosphoglycerate-independent phosphoglycerate mutase"/>
    <property type="match status" value="1"/>
</dbReference>
<evidence type="ECO:0000256" key="6">
    <source>
        <dbReference type="ARBA" id="ARBA00023152"/>
    </source>
</evidence>
<evidence type="ECO:0000256" key="4">
    <source>
        <dbReference type="ARBA" id="ARBA00008819"/>
    </source>
</evidence>
<comment type="subunit">
    <text evidence="9">Monomer.</text>
</comment>
<feature type="binding site" evidence="9">
    <location>
        <position position="179"/>
    </location>
    <ligand>
        <name>substrate</name>
    </ligand>
</feature>
<evidence type="ECO:0000313" key="16">
    <source>
        <dbReference type="Proteomes" id="UP000178880"/>
    </source>
</evidence>
<feature type="binding site" evidence="9 12">
    <location>
        <position position="394"/>
    </location>
    <ligand>
        <name>Mn(2+)</name>
        <dbReference type="ChEBI" id="CHEBI:29035"/>
        <label>1</label>
    </ligand>
</feature>
<comment type="cofactor">
    <cofactor evidence="9">
        <name>Mn(2+)</name>
        <dbReference type="ChEBI" id="CHEBI:29035"/>
    </cofactor>
    <text evidence="9">Binds 2 manganese ions per subunit.</text>
</comment>
<dbReference type="GO" id="GO:0005737">
    <property type="term" value="C:cytoplasm"/>
    <property type="evidence" value="ECO:0007669"/>
    <property type="project" value="InterPro"/>
</dbReference>
<dbReference type="InterPro" id="IPR005995">
    <property type="entry name" value="Pgm_bpd_ind"/>
</dbReference>
<keyword evidence="6 9" id="KW-0324">Glycolysis</keyword>
<dbReference type="GO" id="GO:0006096">
    <property type="term" value="P:glycolytic process"/>
    <property type="evidence" value="ECO:0007669"/>
    <property type="project" value="UniProtKB-UniRule"/>
</dbReference>
<dbReference type="Pfam" id="PF01676">
    <property type="entry name" value="Metalloenzyme"/>
    <property type="match status" value="1"/>
</dbReference>
<evidence type="ECO:0000256" key="10">
    <source>
        <dbReference type="NCBIfam" id="TIGR01307"/>
    </source>
</evidence>
<dbReference type="InterPro" id="IPR006124">
    <property type="entry name" value="Metalloenzyme"/>
</dbReference>
<comment type="caution">
    <text evidence="15">The sequence shown here is derived from an EMBL/GenBank/DDBJ whole genome shotgun (WGS) entry which is preliminary data.</text>
</comment>
<dbReference type="EMBL" id="MHLA01000013">
    <property type="protein sequence ID" value="OGY99862.1"/>
    <property type="molecule type" value="Genomic_DNA"/>
</dbReference>
<dbReference type="InterPro" id="IPR011258">
    <property type="entry name" value="BPG-indep_PGM_N"/>
</dbReference>
<dbReference type="Gene3D" id="3.40.720.10">
    <property type="entry name" value="Alkaline Phosphatase, subunit A"/>
    <property type="match status" value="1"/>
</dbReference>
<reference evidence="15 16" key="1">
    <citation type="journal article" date="2016" name="Nat. Commun.">
        <title>Thousands of microbial genomes shed light on interconnected biogeochemical processes in an aquifer system.</title>
        <authorList>
            <person name="Anantharaman K."/>
            <person name="Brown C.T."/>
            <person name="Hug L.A."/>
            <person name="Sharon I."/>
            <person name="Castelle C.J."/>
            <person name="Probst A.J."/>
            <person name="Thomas B.C."/>
            <person name="Singh A."/>
            <person name="Wilkins M.J."/>
            <person name="Karaoz U."/>
            <person name="Brodie E.L."/>
            <person name="Williams K.H."/>
            <person name="Hubbard S.S."/>
            <person name="Banfield J.F."/>
        </authorList>
    </citation>
    <scope>NUCLEOTIDE SEQUENCE [LARGE SCALE GENOMIC DNA]</scope>
</reference>
<evidence type="ECO:0000259" key="14">
    <source>
        <dbReference type="Pfam" id="PF06415"/>
    </source>
</evidence>
<feature type="binding site" evidence="9 12">
    <location>
        <position position="450"/>
    </location>
    <ligand>
        <name>Mn(2+)</name>
        <dbReference type="ChEBI" id="CHEBI:29035"/>
        <label>1</label>
    </ligand>
</feature>
<comment type="pathway">
    <text evidence="3 9">Carbohydrate degradation; glycolysis; pyruvate from D-glyceraldehyde 3-phosphate: step 3/5.</text>
</comment>
<feature type="binding site" evidence="9 12">
    <location>
        <position position="390"/>
    </location>
    <ligand>
        <name>Mn(2+)</name>
        <dbReference type="ChEBI" id="CHEBI:29035"/>
        <label>1</label>
    </ligand>
</feature>
<dbReference type="CDD" id="cd16010">
    <property type="entry name" value="iPGM"/>
    <property type="match status" value="1"/>
</dbReference>
<dbReference type="PANTHER" id="PTHR31637:SF0">
    <property type="entry name" value="2,3-BISPHOSPHOGLYCERATE-INDEPENDENT PHOSPHOGLYCERATE MUTASE"/>
    <property type="match status" value="1"/>
</dbReference>
<dbReference type="EC" id="5.4.2.12" evidence="9 10"/>
<dbReference type="GO" id="GO:0004619">
    <property type="term" value="F:phosphoglycerate mutase activity"/>
    <property type="evidence" value="ECO:0007669"/>
    <property type="project" value="UniProtKB-UniRule"/>
</dbReference>
<dbReference type="STRING" id="1798650.A2945_02620"/>
<keyword evidence="8 9" id="KW-0413">Isomerase</keyword>
<gene>
    <name evidence="9" type="primary">gpmI</name>
    <name evidence="15" type="ORF">A2945_02620</name>
</gene>
<dbReference type="SUPFAM" id="SSF53649">
    <property type="entry name" value="Alkaline phosphatase-like"/>
    <property type="match status" value="1"/>
</dbReference>
<dbReference type="SUPFAM" id="SSF64158">
    <property type="entry name" value="2,3-Bisphosphoglycerate-independent phosphoglycerate mutase, substrate-binding domain"/>
    <property type="match status" value="1"/>
</dbReference>
<sequence length="512" mass="56928">MAVKRTVILIVLDGWGIGRQDESNPIHVVQPKTFKWLEDNFPVTSLQASGIAVGLPWGEVGNSEVGHLTLGAGKVLYQYFPKITMAIKDGTFFENKALKDAFAHARKNNSCVNFAGLLSKGNVHASLEHLQALLKMAEVEKISNIKLHLFADGKDVAPRTVEKFLEAIPREKIATLTGRYYAMDRNGSWRLTESAYQNLTSQMGMLVADPHEVIESTYKKGFTEEYLPPLRLMEDPGLKDGDALFFFNYREDSIRQLAESFIIPGFNQFTTKPIHDLYVATMTHYRDDFDVPIAFPADKVEKPLGQILSETGMAQLRLAETYKYAHVTYFFNALKEPPYTGEYRTLVPSLPSIHAEEHPEMMAKAVTDRLLDAAQSLAFDFILVNYANGDTISHTANYDASLQAVRVIDEELARLFTVAVNPNTVVIVTSDHGNMEELLNPATGLPESQHDANPVPLYLVAPEFQGRKFSNWRNLGAETLGSLADVAPTVLQLLGIPQSPEMTGHSLLDSLV</sequence>
<evidence type="ECO:0000256" key="12">
    <source>
        <dbReference type="PIRSR" id="PIRSR001492-3"/>
    </source>
</evidence>
<evidence type="ECO:0000256" key="11">
    <source>
        <dbReference type="PIRSR" id="PIRSR001492-1"/>
    </source>
</evidence>
<dbReference type="HAMAP" id="MF_01038">
    <property type="entry name" value="GpmI"/>
    <property type="match status" value="1"/>
</dbReference>
<comment type="catalytic activity">
    <reaction evidence="1 9">
        <text>(2R)-2-phosphoglycerate = (2R)-3-phosphoglycerate</text>
        <dbReference type="Rhea" id="RHEA:15901"/>
        <dbReference type="ChEBI" id="CHEBI:58272"/>
        <dbReference type="ChEBI" id="CHEBI:58289"/>
        <dbReference type="EC" id="5.4.2.12"/>
    </reaction>
</comment>
<dbReference type="UniPathway" id="UPA00109">
    <property type="reaction ID" value="UER00186"/>
</dbReference>
<proteinExistence type="inferred from homology"/>
<dbReference type="GO" id="GO:0030145">
    <property type="term" value="F:manganese ion binding"/>
    <property type="evidence" value="ECO:0007669"/>
    <property type="project" value="UniProtKB-UniRule"/>
</dbReference>
<dbReference type="NCBIfam" id="TIGR01307">
    <property type="entry name" value="pgm_bpd_ind"/>
    <property type="match status" value="1"/>
</dbReference>
<dbReference type="InterPro" id="IPR017850">
    <property type="entry name" value="Alkaline_phosphatase_core_sf"/>
</dbReference>
<dbReference type="PANTHER" id="PTHR31637">
    <property type="entry name" value="2,3-BISPHOSPHOGLYCERATE-INDEPENDENT PHOSPHOGLYCERATE MUTASE"/>
    <property type="match status" value="1"/>
</dbReference>
<comment type="caution">
    <text evidence="9">Lacks conserved residue(s) required for the propagation of feature annotation.</text>
</comment>
<evidence type="ECO:0000259" key="13">
    <source>
        <dbReference type="Pfam" id="PF01676"/>
    </source>
</evidence>
<dbReference type="GO" id="GO:0006007">
    <property type="term" value="P:glucose catabolic process"/>
    <property type="evidence" value="ECO:0007669"/>
    <property type="project" value="InterPro"/>
</dbReference>
<evidence type="ECO:0000256" key="2">
    <source>
        <dbReference type="ARBA" id="ARBA00002315"/>
    </source>
</evidence>
<keyword evidence="7 9" id="KW-0464">Manganese</keyword>